<reference evidence="1" key="3">
    <citation type="journal article" date="2017" name="Nature">
        <title>Genome sequence of the progenitor of the wheat D genome Aegilops tauschii.</title>
        <authorList>
            <person name="Luo M.C."/>
            <person name="Gu Y.Q."/>
            <person name="Puiu D."/>
            <person name="Wang H."/>
            <person name="Twardziok S.O."/>
            <person name="Deal K.R."/>
            <person name="Huo N."/>
            <person name="Zhu T."/>
            <person name="Wang L."/>
            <person name="Wang Y."/>
            <person name="McGuire P.E."/>
            <person name="Liu S."/>
            <person name="Long H."/>
            <person name="Ramasamy R.K."/>
            <person name="Rodriguez J.C."/>
            <person name="Van S.L."/>
            <person name="Yuan L."/>
            <person name="Wang Z."/>
            <person name="Xia Z."/>
            <person name="Xiao L."/>
            <person name="Anderson O.D."/>
            <person name="Ouyang S."/>
            <person name="Liang Y."/>
            <person name="Zimin A.V."/>
            <person name="Pertea G."/>
            <person name="Qi P."/>
            <person name="Bennetzen J.L."/>
            <person name="Dai X."/>
            <person name="Dawson M.W."/>
            <person name="Muller H.G."/>
            <person name="Kugler K."/>
            <person name="Rivarola-Duarte L."/>
            <person name="Spannagl M."/>
            <person name="Mayer K.F.X."/>
            <person name="Lu F.H."/>
            <person name="Bevan M.W."/>
            <person name="Leroy P."/>
            <person name="Li P."/>
            <person name="You F.M."/>
            <person name="Sun Q."/>
            <person name="Liu Z."/>
            <person name="Lyons E."/>
            <person name="Wicker T."/>
            <person name="Salzberg S.L."/>
            <person name="Devos K.M."/>
            <person name="Dvorak J."/>
        </authorList>
    </citation>
    <scope>NUCLEOTIDE SEQUENCE [LARGE SCALE GENOMIC DNA]</scope>
    <source>
        <strain evidence="1">cv. AL8/78</strain>
    </source>
</reference>
<name>A0A453DM98_AEGTS</name>
<evidence type="ECO:0000313" key="1">
    <source>
        <dbReference type="EnsemblPlants" id="AET2Gv21305100.8"/>
    </source>
</evidence>
<sequence length="73" mass="8204">LPFVSPQPQPRPRAVAVPPLGILHLGGGFPISLLLDAETRRPNPPWIWLRSRRCLSFSGCETLNKIISFRLVF</sequence>
<keyword evidence="2" id="KW-1185">Reference proteome</keyword>
<reference evidence="2" key="1">
    <citation type="journal article" date="2014" name="Science">
        <title>Ancient hybridizations among the ancestral genomes of bread wheat.</title>
        <authorList>
            <consortium name="International Wheat Genome Sequencing Consortium,"/>
            <person name="Marcussen T."/>
            <person name="Sandve S.R."/>
            <person name="Heier L."/>
            <person name="Spannagl M."/>
            <person name="Pfeifer M."/>
            <person name="Jakobsen K.S."/>
            <person name="Wulff B.B."/>
            <person name="Steuernagel B."/>
            <person name="Mayer K.F."/>
            <person name="Olsen O.A."/>
        </authorList>
    </citation>
    <scope>NUCLEOTIDE SEQUENCE [LARGE SCALE GENOMIC DNA]</scope>
    <source>
        <strain evidence="2">cv. AL8/78</strain>
    </source>
</reference>
<dbReference type="AlphaFoldDB" id="A0A453DM98"/>
<dbReference type="Proteomes" id="UP000015105">
    <property type="component" value="Chromosome 2D"/>
</dbReference>
<protein>
    <submittedName>
        <fullName evidence="1">Uncharacterized protein</fullName>
    </submittedName>
</protein>
<reference evidence="1" key="4">
    <citation type="submission" date="2019-03" db="UniProtKB">
        <authorList>
            <consortium name="EnsemblPlants"/>
        </authorList>
    </citation>
    <scope>IDENTIFICATION</scope>
</reference>
<reference evidence="1" key="5">
    <citation type="journal article" date="2021" name="G3 (Bethesda)">
        <title>Aegilops tauschii genome assembly Aet v5.0 features greater sequence contiguity and improved annotation.</title>
        <authorList>
            <person name="Wang L."/>
            <person name="Zhu T."/>
            <person name="Rodriguez J.C."/>
            <person name="Deal K.R."/>
            <person name="Dubcovsky J."/>
            <person name="McGuire P.E."/>
            <person name="Lux T."/>
            <person name="Spannagl M."/>
            <person name="Mayer K.F.X."/>
            <person name="Baldrich P."/>
            <person name="Meyers B.C."/>
            <person name="Huo N."/>
            <person name="Gu Y.Q."/>
            <person name="Zhou H."/>
            <person name="Devos K.M."/>
            <person name="Bennetzen J.L."/>
            <person name="Unver T."/>
            <person name="Budak H."/>
            <person name="Gulick P.J."/>
            <person name="Galiba G."/>
            <person name="Kalapos B."/>
            <person name="Nelson D.R."/>
            <person name="Li P."/>
            <person name="You F.M."/>
            <person name="Luo M.C."/>
            <person name="Dvorak J."/>
        </authorList>
    </citation>
    <scope>NUCLEOTIDE SEQUENCE [LARGE SCALE GENOMIC DNA]</scope>
    <source>
        <strain evidence="1">cv. AL8/78</strain>
    </source>
</reference>
<evidence type="ECO:0000313" key="2">
    <source>
        <dbReference type="Proteomes" id="UP000015105"/>
    </source>
</evidence>
<dbReference type="Gramene" id="AET2Gv21305100.8">
    <property type="protein sequence ID" value="AET2Gv21305100.8"/>
    <property type="gene ID" value="AET2Gv21305100"/>
</dbReference>
<reference evidence="2" key="2">
    <citation type="journal article" date="2017" name="Nat. Plants">
        <title>The Aegilops tauschii genome reveals multiple impacts of transposons.</title>
        <authorList>
            <person name="Zhao G."/>
            <person name="Zou C."/>
            <person name="Li K."/>
            <person name="Wang K."/>
            <person name="Li T."/>
            <person name="Gao L."/>
            <person name="Zhang X."/>
            <person name="Wang H."/>
            <person name="Yang Z."/>
            <person name="Liu X."/>
            <person name="Jiang W."/>
            <person name="Mao L."/>
            <person name="Kong X."/>
            <person name="Jiao Y."/>
            <person name="Jia J."/>
        </authorList>
    </citation>
    <scope>NUCLEOTIDE SEQUENCE [LARGE SCALE GENOMIC DNA]</scope>
    <source>
        <strain evidence="2">cv. AL8/78</strain>
    </source>
</reference>
<dbReference type="EnsemblPlants" id="AET2Gv21305100.8">
    <property type="protein sequence ID" value="AET2Gv21305100.8"/>
    <property type="gene ID" value="AET2Gv21305100"/>
</dbReference>
<accession>A0A453DM98</accession>
<organism evidence="1 2">
    <name type="scientific">Aegilops tauschii subsp. strangulata</name>
    <name type="common">Goatgrass</name>
    <dbReference type="NCBI Taxonomy" id="200361"/>
    <lineage>
        <taxon>Eukaryota</taxon>
        <taxon>Viridiplantae</taxon>
        <taxon>Streptophyta</taxon>
        <taxon>Embryophyta</taxon>
        <taxon>Tracheophyta</taxon>
        <taxon>Spermatophyta</taxon>
        <taxon>Magnoliopsida</taxon>
        <taxon>Liliopsida</taxon>
        <taxon>Poales</taxon>
        <taxon>Poaceae</taxon>
        <taxon>BOP clade</taxon>
        <taxon>Pooideae</taxon>
        <taxon>Triticodae</taxon>
        <taxon>Triticeae</taxon>
        <taxon>Triticinae</taxon>
        <taxon>Aegilops</taxon>
    </lineage>
</organism>
<proteinExistence type="predicted"/>